<dbReference type="AlphaFoldDB" id="A0A061RSA4"/>
<feature type="compositionally biased region" description="Low complexity" evidence="1">
    <location>
        <begin position="109"/>
        <end position="119"/>
    </location>
</feature>
<gene>
    <name evidence="2" type="ORF">TSPGSL018_22163</name>
</gene>
<reference evidence="2" key="1">
    <citation type="submission" date="2014-05" db="EMBL/GenBank/DDBJ databases">
        <title>The transcriptome of the halophilic microalga Tetraselmis sp. GSL018 isolated from the Great Salt Lake, Utah.</title>
        <authorList>
            <person name="Jinkerson R.E."/>
            <person name="D'Adamo S."/>
            <person name="Posewitz M.C."/>
        </authorList>
    </citation>
    <scope>NUCLEOTIDE SEQUENCE</scope>
    <source>
        <strain evidence="2">GSL018</strain>
    </source>
</reference>
<feature type="region of interest" description="Disordered" evidence="1">
    <location>
        <begin position="1"/>
        <end position="48"/>
    </location>
</feature>
<organism evidence="2">
    <name type="scientific">Tetraselmis sp. GSL018</name>
    <dbReference type="NCBI Taxonomy" id="582737"/>
    <lineage>
        <taxon>Eukaryota</taxon>
        <taxon>Viridiplantae</taxon>
        <taxon>Chlorophyta</taxon>
        <taxon>core chlorophytes</taxon>
        <taxon>Chlorodendrophyceae</taxon>
        <taxon>Chlorodendrales</taxon>
        <taxon>Chlorodendraceae</taxon>
        <taxon>Tetraselmis</taxon>
    </lineage>
</organism>
<proteinExistence type="predicted"/>
<evidence type="ECO:0000256" key="1">
    <source>
        <dbReference type="SAM" id="MobiDB-lite"/>
    </source>
</evidence>
<evidence type="ECO:0000313" key="2">
    <source>
        <dbReference type="EMBL" id="JAC75752.1"/>
    </source>
</evidence>
<feature type="non-terminal residue" evidence="2">
    <location>
        <position position="119"/>
    </location>
</feature>
<name>A0A061RSA4_9CHLO</name>
<dbReference type="EMBL" id="GBEZ01009868">
    <property type="protein sequence ID" value="JAC75752.1"/>
    <property type="molecule type" value="Transcribed_RNA"/>
</dbReference>
<feature type="region of interest" description="Disordered" evidence="1">
    <location>
        <begin position="97"/>
        <end position="119"/>
    </location>
</feature>
<feature type="compositionally biased region" description="Polar residues" evidence="1">
    <location>
        <begin position="24"/>
        <end position="42"/>
    </location>
</feature>
<protein>
    <submittedName>
        <fullName evidence="2">Uncharacterized protein</fullName>
    </submittedName>
</protein>
<accession>A0A061RSA4</accession>
<sequence length="119" mass="12396">MGCASSAFARKKTPELGEEASDTEYCQGNTENVEPETGNCSPQKDGRAARSSLSVGAVQVEKSAAFSSDEQGRSAGLPADLLEAADHRAHFACVHSYPGKDGVLKDSPQKPSLKPSLSG</sequence>